<name>A0A9D9HTH5_9BACT</name>
<gene>
    <name evidence="2" type="ORF">IAA73_04515</name>
</gene>
<dbReference type="PANTHER" id="PTHR34989:SF1">
    <property type="entry name" value="PROTEIN HDED"/>
    <property type="match status" value="1"/>
</dbReference>
<organism evidence="2 3">
    <name type="scientific">Candidatus Gallipaludibacter merdavium</name>
    <dbReference type="NCBI Taxonomy" id="2840839"/>
    <lineage>
        <taxon>Bacteria</taxon>
        <taxon>Pseudomonadati</taxon>
        <taxon>Bacteroidota</taxon>
        <taxon>Bacteroidia</taxon>
        <taxon>Bacteroidales</taxon>
        <taxon>Candidatus Gallipaludibacter</taxon>
    </lineage>
</organism>
<feature type="transmembrane region" description="Helical" evidence="1">
    <location>
        <begin position="46"/>
        <end position="67"/>
    </location>
</feature>
<accession>A0A9D9HTH5</accession>
<evidence type="ECO:0000256" key="1">
    <source>
        <dbReference type="SAM" id="Phobius"/>
    </source>
</evidence>
<reference evidence="2" key="1">
    <citation type="submission" date="2020-10" db="EMBL/GenBank/DDBJ databases">
        <authorList>
            <person name="Gilroy R."/>
        </authorList>
    </citation>
    <scope>NUCLEOTIDE SEQUENCE</scope>
    <source>
        <strain evidence="2">G3-3990</strain>
    </source>
</reference>
<reference evidence="2" key="2">
    <citation type="journal article" date="2021" name="PeerJ">
        <title>Extensive microbial diversity within the chicken gut microbiome revealed by metagenomics and culture.</title>
        <authorList>
            <person name="Gilroy R."/>
            <person name="Ravi A."/>
            <person name="Getino M."/>
            <person name="Pursley I."/>
            <person name="Horton D.L."/>
            <person name="Alikhan N.F."/>
            <person name="Baker D."/>
            <person name="Gharbi K."/>
            <person name="Hall N."/>
            <person name="Watson M."/>
            <person name="Adriaenssens E.M."/>
            <person name="Foster-Nyarko E."/>
            <person name="Jarju S."/>
            <person name="Secka A."/>
            <person name="Antonio M."/>
            <person name="Oren A."/>
            <person name="Chaudhuri R.R."/>
            <person name="La Ragione R."/>
            <person name="Hildebrand F."/>
            <person name="Pallen M.J."/>
        </authorList>
    </citation>
    <scope>NUCLEOTIDE SEQUENCE</scope>
    <source>
        <strain evidence="2">G3-3990</strain>
    </source>
</reference>
<dbReference type="InterPro" id="IPR005325">
    <property type="entry name" value="DUF308_memb"/>
</dbReference>
<dbReference type="AlphaFoldDB" id="A0A9D9HTH5"/>
<evidence type="ECO:0000313" key="3">
    <source>
        <dbReference type="Proteomes" id="UP000823641"/>
    </source>
</evidence>
<feature type="transmembrane region" description="Helical" evidence="1">
    <location>
        <begin position="20"/>
        <end position="40"/>
    </location>
</feature>
<dbReference type="InterPro" id="IPR052712">
    <property type="entry name" value="Acid_resist_chaperone_HdeD"/>
</dbReference>
<sequence length="204" mass="22552">MIQGNLFSKIEKAQQVVKHWWILTIAAVAIIATGITVLFYPLESFLILSIIMGIGILLSGISELTIAITSRNWFATRSWNIIGGIIDILLGILLCSHIGISATLLPILIGLWLMTRSFIIISLGSDLNLFLLKGSKWTIFCGIVLLLLSITIIIQPFKVGIPFITALVSIGFVLAGIIMLAFSFQLRNMHTYIKRNIIEDVDID</sequence>
<comment type="caution">
    <text evidence="2">The sequence shown here is derived from an EMBL/GenBank/DDBJ whole genome shotgun (WGS) entry which is preliminary data.</text>
</comment>
<keyword evidence="1" id="KW-0812">Transmembrane</keyword>
<dbReference type="GO" id="GO:0005886">
    <property type="term" value="C:plasma membrane"/>
    <property type="evidence" value="ECO:0007669"/>
    <property type="project" value="TreeGrafter"/>
</dbReference>
<feature type="transmembrane region" description="Helical" evidence="1">
    <location>
        <begin position="137"/>
        <end position="157"/>
    </location>
</feature>
<evidence type="ECO:0000313" key="2">
    <source>
        <dbReference type="EMBL" id="MBO8459581.1"/>
    </source>
</evidence>
<keyword evidence="1" id="KW-1133">Transmembrane helix</keyword>
<keyword evidence="1" id="KW-0472">Membrane</keyword>
<protein>
    <submittedName>
        <fullName evidence="2">DUF308 domain-containing protein</fullName>
    </submittedName>
</protein>
<dbReference type="PANTHER" id="PTHR34989">
    <property type="entry name" value="PROTEIN HDED"/>
    <property type="match status" value="1"/>
</dbReference>
<dbReference type="Proteomes" id="UP000823641">
    <property type="component" value="Unassembled WGS sequence"/>
</dbReference>
<feature type="transmembrane region" description="Helical" evidence="1">
    <location>
        <begin position="163"/>
        <end position="186"/>
    </location>
</feature>
<feature type="transmembrane region" description="Helical" evidence="1">
    <location>
        <begin position="106"/>
        <end position="125"/>
    </location>
</feature>
<dbReference type="EMBL" id="JADIMG010000045">
    <property type="protein sequence ID" value="MBO8459581.1"/>
    <property type="molecule type" value="Genomic_DNA"/>
</dbReference>
<proteinExistence type="predicted"/>
<feature type="transmembrane region" description="Helical" evidence="1">
    <location>
        <begin position="79"/>
        <end position="100"/>
    </location>
</feature>
<dbReference type="Pfam" id="PF03729">
    <property type="entry name" value="DUF308"/>
    <property type="match status" value="1"/>
</dbReference>